<sequence length="122" mass="14240">MRHYSIFKHIQYAPFEGSFVHVYAHFNGDLSLFNKVTKPKGNGQRGHPRYSLDSVATPVTAWHLEVVRARATVFPGHKRSAQTCRYQRTSPAFHQGHALRWWERQTHRKHQQHPTCSSRDPP</sequence>
<reference evidence="1" key="1">
    <citation type="submission" date="2012-12" db="EMBL/GenBank/DDBJ databases">
        <title>Identification and characterization of a phenylalanine ammonia-lyase gene family in Isatis indigotica Fort.</title>
        <authorList>
            <person name="Liu Q."/>
            <person name="Chen J."/>
            <person name="Zhou X."/>
            <person name="Di P."/>
            <person name="Xiao Y."/>
            <person name="Xuan H."/>
            <person name="Zhang L."/>
            <person name="Chen W."/>
        </authorList>
    </citation>
    <scope>NUCLEOTIDE SEQUENCE</scope>
    <source>
        <tissue evidence="1">Salivary gland</tissue>
    </source>
</reference>
<dbReference type="EMBL" id="GADI01005351">
    <property type="protein sequence ID" value="JAA68457.1"/>
    <property type="molecule type" value="mRNA"/>
</dbReference>
<proteinExistence type="evidence at transcript level"/>
<protein>
    <submittedName>
        <fullName evidence="1">Putative glutathione s-transferase kappa</fullName>
    </submittedName>
</protein>
<dbReference type="GO" id="GO:0016740">
    <property type="term" value="F:transferase activity"/>
    <property type="evidence" value="ECO:0007669"/>
    <property type="project" value="UniProtKB-KW"/>
</dbReference>
<keyword evidence="1" id="KW-0808">Transferase</keyword>
<evidence type="ECO:0000313" key="1">
    <source>
        <dbReference type="EMBL" id="JAA68457.1"/>
    </source>
</evidence>
<name>A0A0K8RBA8_IXORI</name>
<dbReference type="AlphaFoldDB" id="A0A0K8RBA8"/>
<organism evidence="1">
    <name type="scientific">Ixodes ricinus</name>
    <name type="common">Common tick</name>
    <name type="synonym">Acarus ricinus</name>
    <dbReference type="NCBI Taxonomy" id="34613"/>
    <lineage>
        <taxon>Eukaryota</taxon>
        <taxon>Metazoa</taxon>
        <taxon>Ecdysozoa</taxon>
        <taxon>Arthropoda</taxon>
        <taxon>Chelicerata</taxon>
        <taxon>Arachnida</taxon>
        <taxon>Acari</taxon>
        <taxon>Parasitiformes</taxon>
        <taxon>Ixodida</taxon>
        <taxon>Ixodoidea</taxon>
        <taxon>Ixodidae</taxon>
        <taxon>Ixodinae</taxon>
        <taxon>Ixodes</taxon>
    </lineage>
</organism>
<accession>A0A0K8RBA8</accession>